<dbReference type="SUPFAM" id="SSF55073">
    <property type="entry name" value="Nucleotide cyclase"/>
    <property type="match status" value="1"/>
</dbReference>
<organism evidence="1 2">
    <name type="scientific">Aliikangiella maris</name>
    <dbReference type="NCBI Taxonomy" id="3162458"/>
    <lineage>
        <taxon>Bacteria</taxon>
        <taxon>Pseudomonadati</taxon>
        <taxon>Pseudomonadota</taxon>
        <taxon>Gammaproteobacteria</taxon>
        <taxon>Oceanospirillales</taxon>
        <taxon>Pleioneaceae</taxon>
        <taxon>Aliikangiella</taxon>
    </lineage>
</organism>
<dbReference type="InterPro" id="IPR043128">
    <property type="entry name" value="Rev_trsase/Diguanyl_cyclase"/>
</dbReference>
<dbReference type="InterPro" id="IPR013783">
    <property type="entry name" value="Ig-like_fold"/>
</dbReference>
<dbReference type="Gene3D" id="2.60.40.10">
    <property type="entry name" value="Immunoglobulins"/>
    <property type="match status" value="1"/>
</dbReference>
<accession>A0ABV2BUK4</accession>
<dbReference type="Gene3D" id="2.130.10.10">
    <property type="entry name" value="YVTN repeat-like/Quinoprotein amine dehydrogenase"/>
    <property type="match status" value="3"/>
</dbReference>
<dbReference type="PANTHER" id="PTHR43547">
    <property type="entry name" value="TWO-COMPONENT HISTIDINE KINASE"/>
    <property type="match status" value="1"/>
</dbReference>
<sequence>MGLYTIISIMLSLLCILFTGKVHSNVLDHRYEKAYKVQHLSIEDGLSQSVVWDTIQDQQGHIWIATEDGLNRFNGYDFTIFDNQQLNKQSLHENHIYKIVELAGQGLWLGTNKGLSFFNFHDETFTSYQHIHENLNIPVISLKLMTSGDLAIGTENGLYIYSAVRNSAGRFEGSVKKILDGVVNGIELYKDLMWVATKECVYSYDEKSNKLQDICDEEFLQYIDNERITTLEVKFDNIWIGTISGLIRYDITKDNFEKYTHQKDNPNSLTADWVQTMDFDSNGNLWIGTIDGLTVYNFYDDTFFQYKRKTFNIEGLVSNDILSLFVDNNNLIWLGTYGSGLDIFNTEETLFKRLISKSDVATYNISNSIFSMVKDQEDFLWLTTYGGNIIKLDMMTGNISRPVIDILGESYADTDFSQALNIDTQNRLWIGTNKGINIIDLNTESEVSLKLYRNEIPVDFRDMVETIYFDHSNQLWIGTMEGGAFQLTPIISLQNELSYEIKNLNPELPYIYRDLPLQIKSILETRDGNLWFGSLNGLLMYSKAQEKWFHFENQPNNPQSISNSEILTIFEDSRGILWVGTSNGLNKVNRDNEEEIYFDRITKEDGLPNNVIYSILEDEAKQLWLSTNLGIVKFSSFTETMKSFRANDGLSSDEFNLFSSYIDEYGILYFGSINGVTVIDPTVKRKSAQGRKLMLTNVVVGNNNINVYPLNESDLPELIKTQDDAVIKISVANLYYRSLNLPQYRYRVLGLDDNWIYLNKDRTITFAGLQEGEYFIDVQSRVGDSPWSEASLRIKLNVHFDFFYSRSFVYLVLLLIMCIFLTAIYWVRKYYENKIHRYQGLVKVEGIRLKEAKKQNSALKVELENKLDEIGLMSAQISDTALKLQSHQFRDGLSGFYRYQNIARMLGNHKEENIKINLILIFHLSDLKVIEQELGKIAGAEIISHIAIQLRQKCPSNVHICALDDESFIILGYSTRDNQLVETLTNLRKKLLYSKIPVANDRRVQININITYLEIYEDEIKNIVLLNNIADAVIYIHQHESDKSLSNIIRIELAQMVDTLQDVDMTNQIEHFVENHIISINHIE</sequence>
<dbReference type="Pfam" id="PF07494">
    <property type="entry name" value="Reg_prop"/>
    <property type="match status" value="5"/>
</dbReference>
<dbReference type="Pfam" id="PF07495">
    <property type="entry name" value="Y_Y_Y"/>
    <property type="match status" value="1"/>
</dbReference>
<dbReference type="EMBL" id="JBEVCJ010000011">
    <property type="protein sequence ID" value="MET1255605.1"/>
    <property type="molecule type" value="Genomic_DNA"/>
</dbReference>
<keyword evidence="2" id="KW-1185">Reference proteome</keyword>
<dbReference type="Proteomes" id="UP001548189">
    <property type="component" value="Unassembled WGS sequence"/>
</dbReference>
<dbReference type="InterPro" id="IPR000160">
    <property type="entry name" value="GGDEF_dom"/>
</dbReference>
<dbReference type="PANTHER" id="PTHR43547:SF2">
    <property type="entry name" value="HYBRID SIGNAL TRANSDUCTION HISTIDINE KINASE C"/>
    <property type="match status" value="1"/>
</dbReference>
<gene>
    <name evidence="1" type="ORF">ABVT43_10750</name>
</gene>
<dbReference type="InterPro" id="IPR011110">
    <property type="entry name" value="Reg_prop"/>
</dbReference>
<dbReference type="Pfam" id="PF00990">
    <property type="entry name" value="GGDEF"/>
    <property type="match status" value="1"/>
</dbReference>
<protein>
    <submittedName>
        <fullName evidence="1">Two-component regulator propeller domain-containing protein</fullName>
    </submittedName>
</protein>
<dbReference type="InterPro" id="IPR011047">
    <property type="entry name" value="Quinoprotein_ADH-like_sf"/>
</dbReference>
<name>A0ABV2BUK4_9GAMM</name>
<dbReference type="Gene3D" id="3.30.70.270">
    <property type="match status" value="1"/>
</dbReference>
<dbReference type="SUPFAM" id="SSF63829">
    <property type="entry name" value="Calcium-dependent phosphotriesterase"/>
    <property type="match status" value="2"/>
</dbReference>
<dbReference type="InterPro" id="IPR011123">
    <property type="entry name" value="Y_Y_Y"/>
</dbReference>
<dbReference type="InterPro" id="IPR015943">
    <property type="entry name" value="WD40/YVTN_repeat-like_dom_sf"/>
</dbReference>
<dbReference type="SUPFAM" id="SSF50998">
    <property type="entry name" value="Quinoprotein alcohol dehydrogenase-like"/>
    <property type="match status" value="1"/>
</dbReference>
<evidence type="ECO:0000313" key="1">
    <source>
        <dbReference type="EMBL" id="MET1255605.1"/>
    </source>
</evidence>
<reference evidence="1 2" key="1">
    <citation type="submission" date="2024-06" db="EMBL/GenBank/DDBJ databases">
        <authorList>
            <person name="Li F."/>
        </authorList>
    </citation>
    <scope>NUCLEOTIDE SEQUENCE [LARGE SCALE GENOMIC DNA]</scope>
    <source>
        <strain evidence="1 2">GXAS 311</strain>
    </source>
</reference>
<evidence type="ECO:0000313" key="2">
    <source>
        <dbReference type="Proteomes" id="UP001548189"/>
    </source>
</evidence>
<proteinExistence type="predicted"/>
<dbReference type="InterPro" id="IPR029787">
    <property type="entry name" value="Nucleotide_cyclase"/>
</dbReference>
<comment type="caution">
    <text evidence="1">The sequence shown here is derived from an EMBL/GenBank/DDBJ whole genome shotgun (WGS) entry which is preliminary data.</text>
</comment>